<dbReference type="Gene3D" id="3.30.420.10">
    <property type="entry name" value="Ribonuclease H-like superfamily/Ribonuclease H"/>
    <property type="match status" value="1"/>
</dbReference>
<dbReference type="Proteomes" id="UP000818029">
    <property type="component" value="Chromosome A08"/>
</dbReference>
<dbReference type="PANTHER" id="PTHR35046:SF26">
    <property type="entry name" value="RNA-DIRECTED DNA POLYMERASE"/>
    <property type="match status" value="1"/>
</dbReference>
<reference evidence="3" key="2">
    <citation type="submission" date="2025-08" db="UniProtKB">
        <authorList>
            <consortium name="RefSeq"/>
        </authorList>
    </citation>
    <scope>IDENTIFICATION</scope>
</reference>
<dbReference type="PROSITE" id="PS50994">
    <property type="entry name" value="INTEGRASE"/>
    <property type="match status" value="1"/>
</dbReference>
<keyword evidence="2" id="KW-1185">Reference proteome</keyword>
<evidence type="ECO:0000313" key="2">
    <source>
        <dbReference type="Proteomes" id="UP000818029"/>
    </source>
</evidence>
<organism evidence="2 3">
    <name type="scientific">Gossypium hirsutum</name>
    <name type="common">Upland cotton</name>
    <name type="synonym">Gossypium mexicanum</name>
    <dbReference type="NCBI Taxonomy" id="3635"/>
    <lineage>
        <taxon>Eukaryota</taxon>
        <taxon>Viridiplantae</taxon>
        <taxon>Streptophyta</taxon>
        <taxon>Embryophyta</taxon>
        <taxon>Tracheophyta</taxon>
        <taxon>Spermatophyta</taxon>
        <taxon>Magnoliopsida</taxon>
        <taxon>eudicotyledons</taxon>
        <taxon>Gunneridae</taxon>
        <taxon>Pentapetalae</taxon>
        <taxon>rosids</taxon>
        <taxon>malvids</taxon>
        <taxon>Malvales</taxon>
        <taxon>Malvaceae</taxon>
        <taxon>Malvoideae</taxon>
        <taxon>Gossypium</taxon>
    </lineage>
</organism>
<dbReference type="InterPro" id="IPR012337">
    <property type="entry name" value="RNaseH-like_sf"/>
</dbReference>
<dbReference type="InterPro" id="IPR036397">
    <property type="entry name" value="RNaseH_sf"/>
</dbReference>
<proteinExistence type="predicted"/>
<dbReference type="InterPro" id="IPR001584">
    <property type="entry name" value="Integrase_cat-core"/>
</dbReference>
<reference evidence="2" key="1">
    <citation type="journal article" date="2020" name="Nat. Genet.">
        <title>Genomic diversifications of five Gossypium allopolyploid species and their impact on cotton improvement.</title>
        <authorList>
            <person name="Chen Z.J."/>
            <person name="Sreedasyam A."/>
            <person name="Ando A."/>
            <person name="Song Q."/>
            <person name="De Santiago L.M."/>
            <person name="Hulse-Kemp A.M."/>
            <person name="Ding M."/>
            <person name="Ye W."/>
            <person name="Kirkbride R.C."/>
            <person name="Jenkins J."/>
            <person name="Plott C."/>
            <person name="Lovell J."/>
            <person name="Lin Y.M."/>
            <person name="Vaughn R."/>
            <person name="Liu B."/>
            <person name="Simpson S."/>
            <person name="Scheffler B.E."/>
            <person name="Wen L."/>
            <person name="Saski C.A."/>
            <person name="Grover C.E."/>
            <person name="Hu G."/>
            <person name="Conover J.L."/>
            <person name="Carlson J.W."/>
            <person name="Shu S."/>
            <person name="Boston L.B."/>
            <person name="Williams M."/>
            <person name="Peterson D.G."/>
            <person name="McGee K."/>
            <person name="Jones D.C."/>
            <person name="Wendel J.F."/>
            <person name="Stelly D.M."/>
            <person name="Grimwood J."/>
            <person name="Schmutz J."/>
        </authorList>
    </citation>
    <scope>NUCLEOTIDE SEQUENCE [LARGE SCALE GENOMIC DNA]</scope>
    <source>
        <strain evidence="2">cv. TM-1</strain>
    </source>
</reference>
<dbReference type="PANTHER" id="PTHR35046">
    <property type="entry name" value="ZINC KNUCKLE (CCHC-TYPE) FAMILY PROTEIN"/>
    <property type="match status" value="1"/>
</dbReference>
<evidence type="ECO:0000313" key="3">
    <source>
        <dbReference type="RefSeq" id="XP_040931887.1"/>
    </source>
</evidence>
<dbReference type="GeneID" id="121205024"/>
<dbReference type="SUPFAM" id="SSF53098">
    <property type="entry name" value="Ribonuclease H-like"/>
    <property type="match status" value="1"/>
</dbReference>
<name>A0ABM2YPU3_GOSHI</name>
<sequence length="251" mass="29180">MDFILGLPLTPSKKDSIWVIVNQFSKSAHFLVVRTNYLLQKLAELHIPKNASVHGVPVSIISDKDPRFTSWFWKSLQKAFGSKLTFSTTYHLQTDGQSERHVVGPNLVHEIEEKVKLICERLKAATNRQKSYPDLKCRDIEFQVGDKVFLKVSHWKKALRFGKKGKLSPRHMNESALKKPNSMCVEAWDKFNELLVNLWCMMADRIKEVLDQAWDEFKDLSSMFMERNEFNVQHLSGCFVHGQDKFMDSIY</sequence>
<feature type="domain" description="Integrase catalytic" evidence="1">
    <location>
        <begin position="1"/>
        <end position="100"/>
    </location>
</feature>
<dbReference type="RefSeq" id="XP_040931887.1">
    <property type="nucleotide sequence ID" value="XM_041075953.1"/>
</dbReference>
<gene>
    <name evidence="3" type="primary">LOC121205024</name>
</gene>
<accession>A0ABM2YPU3</accession>
<evidence type="ECO:0000259" key="1">
    <source>
        <dbReference type="PROSITE" id="PS50994"/>
    </source>
</evidence>
<protein>
    <recommendedName>
        <fullName evidence="1">Integrase catalytic domain-containing protein</fullName>
    </recommendedName>
</protein>